<reference evidence="2" key="1">
    <citation type="journal article" date="2022" name="Nat. Commun.">
        <title>Chromosome evolution and the genetic basis of agronomically important traits in greater yam.</title>
        <authorList>
            <person name="Bredeson J.V."/>
            <person name="Lyons J.B."/>
            <person name="Oniyinde I.O."/>
            <person name="Okereke N.R."/>
            <person name="Kolade O."/>
            <person name="Nnabue I."/>
            <person name="Nwadili C.O."/>
            <person name="Hribova E."/>
            <person name="Parker M."/>
            <person name="Nwogha J."/>
            <person name="Shu S."/>
            <person name="Carlson J."/>
            <person name="Kariba R."/>
            <person name="Muthemba S."/>
            <person name="Knop K."/>
            <person name="Barton G.J."/>
            <person name="Sherwood A.V."/>
            <person name="Lopez-Montes A."/>
            <person name="Asiedu R."/>
            <person name="Jamnadass R."/>
            <person name="Muchugi A."/>
            <person name="Goodstein D."/>
            <person name="Egesi C.N."/>
            <person name="Featherston J."/>
            <person name="Asfaw A."/>
            <person name="Simpson G.G."/>
            <person name="Dolezel J."/>
            <person name="Hendre P.S."/>
            <person name="Van Deynze A."/>
            <person name="Kumar P.L."/>
            <person name="Obidiegwu J.E."/>
            <person name="Bhattacharjee R."/>
            <person name="Rokhsar D.S."/>
        </authorList>
    </citation>
    <scope>NUCLEOTIDE SEQUENCE [LARGE SCALE GENOMIC DNA]</scope>
    <source>
        <strain evidence="2">cv. TDa95/00328</strain>
    </source>
</reference>
<protein>
    <submittedName>
        <fullName evidence="1">Ubiquitin-protein ligase protein</fullName>
    </submittedName>
</protein>
<name>A0ACB7WJ35_DIOAL</name>
<dbReference type="EMBL" id="CM037013">
    <property type="protein sequence ID" value="KAH7687958.1"/>
    <property type="molecule type" value="Genomic_DNA"/>
</dbReference>
<keyword evidence="1" id="KW-0436">Ligase</keyword>
<proteinExistence type="predicted"/>
<gene>
    <name evidence="1" type="ORF">IHE45_03G001200</name>
</gene>
<keyword evidence="2" id="KW-1185">Reference proteome</keyword>
<evidence type="ECO:0000313" key="1">
    <source>
        <dbReference type="EMBL" id="KAH7687958.1"/>
    </source>
</evidence>
<organism evidence="1 2">
    <name type="scientific">Dioscorea alata</name>
    <name type="common">Purple yam</name>
    <dbReference type="NCBI Taxonomy" id="55571"/>
    <lineage>
        <taxon>Eukaryota</taxon>
        <taxon>Viridiplantae</taxon>
        <taxon>Streptophyta</taxon>
        <taxon>Embryophyta</taxon>
        <taxon>Tracheophyta</taxon>
        <taxon>Spermatophyta</taxon>
        <taxon>Magnoliopsida</taxon>
        <taxon>Liliopsida</taxon>
        <taxon>Dioscoreales</taxon>
        <taxon>Dioscoreaceae</taxon>
        <taxon>Dioscorea</taxon>
    </lineage>
</organism>
<sequence length="161" mass="18037">MSLGGVARSRLAEERKAWRKDHPHGFVARPATSPDGTVNLMVWNCCIPGRQGTDWEGGSFPIVLTFSEDYPSRAPICKFPKDFFHPNVFDSGMVCLSILSQDNGWHPSITVRQILMGVQDLLDHPNLADPAQGAAHRLFIHNPIEYKQRILNQAQLYKSAI</sequence>
<evidence type="ECO:0000313" key="2">
    <source>
        <dbReference type="Proteomes" id="UP000827976"/>
    </source>
</evidence>
<comment type="caution">
    <text evidence="1">The sequence shown here is derived from an EMBL/GenBank/DDBJ whole genome shotgun (WGS) entry which is preliminary data.</text>
</comment>
<accession>A0ACB7WJ35</accession>
<dbReference type="Proteomes" id="UP000827976">
    <property type="component" value="Chromosome 3"/>
</dbReference>